<keyword evidence="1" id="KW-0472">Membrane</keyword>
<gene>
    <name evidence="2" type="ORF">SAMN05428946_2440</name>
</gene>
<keyword evidence="1" id="KW-1133">Transmembrane helix</keyword>
<proteinExistence type="predicted"/>
<evidence type="ECO:0000256" key="1">
    <source>
        <dbReference type="SAM" id="Phobius"/>
    </source>
</evidence>
<feature type="transmembrane region" description="Helical" evidence="1">
    <location>
        <begin position="35"/>
        <end position="54"/>
    </location>
</feature>
<name>A0A1U7PSK1_9BACI</name>
<accession>A0A1U7PSK1</accession>
<protein>
    <submittedName>
        <fullName evidence="2">Uncharacterized protein</fullName>
    </submittedName>
</protein>
<evidence type="ECO:0000313" key="3">
    <source>
        <dbReference type="Proteomes" id="UP000187550"/>
    </source>
</evidence>
<keyword evidence="1" id="KW-0812">Transmembrane</keyword>
<dbReference type="EMBL" id="FTPL01000003">
    <property type="protein sequence ID" value="SIT89602.1"/>
    <property type="molecule type" value="Genomic_DNA"/>
</dbReference>
<dbReference type="Proteomes" id="UP000187550">
    <property type="component" value="Unassembled WGS sequence"/>
</dbReference>
<dbReference type="STRING" id="550447.SAMN05428946_2440"/>
<organism evidence="2 3">
    <name type="scientific">Edaphobacillus lindanitolerans</name>
    <dbReference type="NCBI Taxonomy" id="550447"/>
    <lineage>
        <taxon>Bacteria</taxon>
        <taxon>Bacillati</taxon>
        <taxon>Bacillota</taxon>
        <taxon>Bacilli</taxon>
        <taxon>Bacillales</taxon>
        <taxon>Bacillaceae</taxon>
        <taxon>Edaphobacillus</taxon>
    </lineage>
</organism>
<keyword evidence="3" id="KW-1185">Reference proteome</keyword>
<dbReference type="AlphaFoldDB" id="A0A1U7PSK1"/>
<sequence>MEWLLRIRLNAGKFRLAGYAVLIEAFVLIGDVTVLLAFPELIILALFAGLAVLFRKRLAAWVMRTPAVLTPVLVLFSVCLYMQDFGWIQPY</sequence>
<feature type="transmembrane region" description="Helical" evidence="1">
    <location>
        <begin position="66"/>
        <end position="83"/>
    </location>
</feature>
<reference evidence="3" key="1">
    <citation type="submission" date="2017-01" db="EMBL/GenBank/DDBJ databases">
        <authorList>
            <person name="Varghese N."/>
            <person name="Submissions S."/>
        </authorList>
    </citation>
    <scope>NUCLEOTIDE SEQUENCE [LARGE SCALE GENOMIC DNA]</scope>
    <source>
        <strain evidence="3">MNA4</strain>
    </source>
</reference>
<evidence type="ECO:0000313" key="2">
    <source>
        <dbReference type="EMBL" id="SIT89602.1"/>
    </source>
</evidence>